<protein>
    <submittedName>
        <fullName evidence="1">Uncharacterized protein</fullName>
    </submittedName>
</protein>
<accession>A0AC61S5G4</accession>
<reference evidence="1" key="1">
    <citation type="submission" date="2019-04" db="EMBL/GenBank/DDBJ databases">
        <title>Microbes associate with the intestines of laboratory mice.</title>
        <authorList>
            <person name="Navarre W."/>
            <person name="Wong E."/>
            <person name="Huang K.C."/>
            <person name="Tropini C."/>
            <person name="Ng K."/>
            <person name="Yu B."/>
        </authorList>
    </citation>
    <scope>NUCLEOTIDE SEQUENCE</scope>
    <source>
        <strain evidence="1">NM86_A22</strain>
    </source>
</reference>
<sequence length="198" mass="22615">MSKTTLKKFLSELNREQLAEVIIQVYESRKEAREFLDYFANPDEKAALDKYRAVIMKEFQPLKGRAKRRVSVCRKAIKDFSTLQPSVSATADLALTYVEQLIIHLVRNPAQSTESHKREMVAKLQQTIEFITVECLGGEFGIRIESIAATIPHAGKEIENEISEFFCTGTPSANIVPLATRKPTSLRKFISRRHRQQF</sequence>
<gene>
    <name evidence="1" type="ORF">E5990_06265</name>
</gene>
<name>A0AC61S5G4_9BACT</name>
<evidence type="ECO:0000313" key="2">
    <source>
        <dbReference type="Proteomes" id="UP000305401"/>
    </source>
</evidence>
<proteinExistence type="predicted"/>
<organism evidence="1 2">
    <name type="scientific">Muribaculum caecicola</name>
    <dbReference type="NCBI Taxonomy" id="3038144"/>
    <lineage>
        <taxon>Bacteria</taxon>
        <taxon>Pseudomonadati</taxon>
        <taxon>Bacteroidota</taxon>
        <taxon>Bacteroidia</taxon>
        <taxon>Bacteroidales</taxon>
        <taxon>Muribaculaceae</taxon>
        <taxon>Muribaculum</taxon>
    </lineage>
</organism>
<dbReference type="EMBL" id="SSTG01000065">
    <property type="protein sequence ID" value="THG51252.1"/>
    <property type="molecule type" value="Genomic_DNA"/>
</dbReference>
<dbReference type="Proteomes" id="UP000305401">
    <property type="component" value="Unassembled WGS sequence"/>
</dbReference>
<keyword evidence="2" id="KW-1185">Reference proteome</keyword>
<comment type="caution">
    <text evidence="1">The sequence shown here is derived from an EMBL/GenBank/DDBJ whole genome shotgun (WGS) entry which is preliminary data.</text>
</comment>
<evidence type="ECO:0000313" key="1">
    <source>
        <dbReference type="EMBL" id="THG51252.1"/>
    </source>
</evidence>